<protein>
    <recommendedName>
        <fullName evidence="3">RNase H type-1 domain-containing protein</fullName>
    </recommendedName>
</protein>
<accession>B9SQI1</accession>
<evidence type="ECO:0008006" key="3">
    <source>
        <dbReference type="Google" id="ProtNLM"/>
    </source>
</evidence>
<organism evidence="1 2">
    <name type="scientific">Ricinus communis</name>
    <name type="common">Castor bean</name>
    <dbReference type="NCBI Taxonomy" id="3988"/>
    <lineage>
        <taxon>Eukaryota</taxon>
        <taxon>Viridiplantae</taxon>
        <taxon>Streptophyta</taxon>
        <taxon>Embryophyta</taxon>
        <taxon>Tracheophyta</taxon>
        <taxon>Spermatophyta</taxon>
        <taxon>Magnoliopsida</taxon>
        <taxon>eudicotyledons</taxon>
        <taxon>Gunneridae</taxon>
        <taxon>Pentapetalae</taxon>
        <taxon>rosids</taxon>
        <taxon>fabids</taxon>
        <taxon>Malpighiales</taxon>
        <taxon>Euphorbiaceae</taxon>
        <taxon>Acalyphoideae</taxon>
        <taxon>Acalypheae</taxon>
        <taxon>Ricinus</taxon>
    </lineage>
</organism>
<keyword evidence="2" id="KW-1185">Reference proteome</keyword>
<dbReference type="EMBL" id="EQ974085">
    <property type="protein sequence ID" value="EEF34135.1"/>
    <property type="molecule type" value="Genomic_DNA"/>
</dbReference>
<gene>
    <name evidence="1" type="ORF">RCOM_0590500</name>
</gene>
<proteinExistence type="predicted"/>
<sequence length="400" mass="44595">MAFIESPLYKSPLEATPHHGKIQSDKSKEVIPTLEKLKESQDVNKFEKFEAPLIDGSALVLFAFLIFSSGKWNSWKLISQPNSLIAKVLQGIYYASTSFMEAKSDSTLCGVEKDRSLHDKKGAILILLNIITLLDHLLLIPELSQVLIKSQFGKSNPLQKSNTLFGDAPTILFLSWKICPKETIVNLISALFIGLSPSPSCICFFCIHACASWFCSPFGLKSHNLPSIVFSEWLSNLVSSSLVEIPLLAHIYWSIWKARNAFIFKAAQIDPKRTIADAMNYHYLFFAASKSGNCNQMPPFNIQSSNHSQASWLPPLGTIKLNSDASYDCQSGKAMLAFVSRSFTSSLIYKGIYISFCRSPFVAEVLALKNAKFHRLNWIACESDSLVVIQSILNHNKEVP</sequence>
<dbReference type="PANTHER" id="PTHR47074">
    <property type="entry name" value="BNAC02G40300D PROTEIN"/>
    <property type="match status" value="1"/>
</dbReference>
<evidence type="ECO:0000313" key="2">
    <source>
        <dbReference type="Proteomes" id="UP000008311"/>
    </source>
</evidence>
<dbReference type="InterPro" id="IPR052929">
    <property type="entry name" value="RNase_H-like_EbsB-rel"/>
</dbReference>
<dbReference type="eggNOG" id="ENOG502SZHY">
    <property type="taxonomic scope" value="Eukaryota"/>
</dbReference>
<reference evidence="2" key="1">
    <citation type="journal article" date="2010" name="Nat. Biotechnol.">
        <title>Draft genome sequence of the oilseed species Ricinus communis.</title>
        <authorList>
            <person name="Chan A.P."/>
            <person name="Crabtree J."/>
            <person name="Zhao Q."/>
            <person name="Lorenzi H."/>
            <person name="Orvis J."/>
            <person name="Puiu D."/>
            <person name="Melake-Berhan A."/>
            <person name="Jones K.M."/>
            <person name="Redman J."/>
            <person name="Chen G."/>
            <person name="Cahoon E.B."/>
            <person name="Gedil M."/>
            <person name="Stanke M."/>
            <person name="Haas B.J."/>
            <person name="Wortman J.R."/>
            <person name="Fraser-Liggett C.M."/>
            <person name="Ravel J."/>
            <person name="Rabinowicz P.D."/>
        </authorList>
    </citation>
    <scope>NUCLEOTIDE SEQUENCE [LARGE SCALE GENOMIC DNA]</scope>
    <source>
        <strain evidence="2">cv. Hale</strain>
    </source>
</reference>
<dbReference type="AlphaFoldDB" id="B9SQI1"/>
<dbReference type="PANTHER" id="PTHR47074:SF11">
    <property type="entry name" value="REVERSE TRANSCRIPTASE-LIKE PROTEIN"/>
    <property type="match status" value="1"/>
</dbReference>
<dbReference type="InParanoid" id="B9SQI1"/>
<dbReference type="Proteomes" id="UP000008311">
    <property type="component" value="Unassembled WGS sequence"/>
</dbReference>
<evidence type="ECO:0000313" key="1">
    <source>
        <dbReference type="EMBL" id="EEF34135.1"/>
    </source>
</evidence>
<name>B9SQI1_RICCO</name>